<evidence type="ECO:0000313" key="2">
    <source>
        <dbReference type="EMBL" id="RKQ16955.1"/>
    </source>
</evidence>
<keyword evidence="3" id="KW-1185">Reference proteome</keyword>
<feature type="transmembrane region" description="Helical" evidence="1">
    <location>
        <begin position="72"/>
        <end position="91"/>
    </location>
</feature>
<dbReference type="EMBL" id="RBZN01000017">
    <property type="protein sequence ID" value="RKQ16955.1"/>
    <property type="molecule type" value="Genomic_DNA"/>
</dbReference>
<dbReference type="RefSeq" id="WP_121214389.1">
    <property type="nucleotide sequence ID" value="NZ_RBZN01000017.1"/>
</dbReference>
<comment type="caution">
    <text evidence="2">The sequence shown here is derived from an EMBL/GenBank/DDBJ whole genome shotgun (WGS) entry which is preliminary data.</text>
</comment>
<organism evidence="2 3">
    <name type="scientific">Ureibacillus endophyticus</name>
    <dbReference type="NCBI Taxonomy" id="1978490"/>
    <lineage>
        <taxon>Bacteria</taxon>
        <taxon>Bacillati</taxon>
        <taxon>Bacillota</taxon>
        <taxon>Bacilli</taxon>
        <taxon>Bacillales</taxon>
        <taxon>Caryophanaceae</taxon>
        <taxon>Ureibacillus</taxon>
    </lineage>
</organism>
<dbReference type="AlphaFoldDB" id="A0A494Z4P3"/>
<feature type="transmembrane region" description="Helical" evidence="1">
    <location>
        <begin position="40"/>
        <end position="60"/>
    </location>
</feature>
<dbReference type="Proteomes" id="UP000272238">
    <property type="component" value="Unassembled WGS sequence"/>
</dbReference>
<dbReference type="OrthoDB" id="2660529at2"/>
<sequence>MKLNMLSALYAIMIFVPLELMLNVYRIARITHLEVGTINVLTGIIIIADIIGGSILLFYLTNEWQTNYWTALLWFPYFVLFIYFFAKLFPITDGGDSPNPVTGLLGLGGVIVYPFYILVLTGFARGNRD</sequence>
<keyword evidence="1" id="KW-1133">Transmembrane helix</keyword>
<feature type="transmembrane region" description="Helical" evidence="1">
    <location>
        <begin position="7"/>
        <end position="28"/>
    </location>
</feature>
<accession>A0A494Z4P3</accession>
<gene>
    <name evidence="2" type="ORF">D8M03_08745</name>
</gene>
<keyword evidence="1" id="KW-0472">Membrane</keyword>
<proteinExistence type="predicted"/>
<name>A0A494Z4P3_9BACL</name>
<reference evidence="2 3" key="1">
    <citation type="journal article" date="2016" name="Antonie Van Leeuwenhoek">
        <title>Lysinibacillus endophyticus sp. nov., an indole-3-acetic acid producing endophytic bacterium isolated from corn root (Zea mays cv. Xinken-5).</title>
        <authorList>
            <person name="Yu J."/>
            <person name="Guan X."/>
            <person name="Liu C."/>
            <person name="Xiang W."/>
            <person name="Yu Z."/>
            <person name="Liu X."/>
            <person name="Wang G."/>
        </authorList>
    </citation>
    <scope>NUCLEOTIDE SEQUENCE [LARGE SCALE GENOMIC DNA]</scope>
    <source>
        <strain evidence="2 3">DSM 100506</strain>
    </source>
</reference>
<feature type="transmembrane region" description="Helical" evidence="1">
    <location>
        <begin position="103"/>
        <end position="124"/>
    </location>
</feature>
<keyword evidence="1" id="KW-0812">Transmembrane</keyword>
<evidence type="ECO:0000256" key="1">
    <source>
        <dbReference type="SAM" id="Phobius"/>
    </source>
</evidence>
<evidence type="ECO:0000313" key="3">
    <source>
        <dbReference type="Proteomes" id="UP000272238"/>
    </source>
</evidence>
<protein>
    <submittedName>
        <fullName evidence="2">Uncharacterized protein</fullName>
    </submittedName>
</protein>